<protein>
    <submittedName>
        <fullName evidence="1">Uncharacterized protein</fullName>
    </submittedName>
</protein>
<keyword evidence="2" id="KW-1185">Reference proteome</keyword>
<evidence type="ECO:0000313" key="1">
    <source>
        <dbReference type="EMBL" id="KAG5376347.1"/>
    </source>
</evidence>
<gene>
    <name evidence="1" type="primary">A10p023170.1_BraROA</name>
    <name evidence="1" type="ORF">IGI04_040943</name>
</gene>
<feature type="non-terminal residue" evidence="1">
    <location>
        <position position="1"/>
    </location>
</feature>
<comment type="caution">
    <text evidence="1">The sequence shown here is derived from an EMBL/GenBank/DDBJ whole genome shotgun (WGS) entry which is preliminary data.</text>
</comment>
<dbReference type="Proteomes" id="UP000823674">
    <property type="component" value="Chromosome A10"/>
</dbReference>
<accession>A0ABQ7KQW0</accession>
<organism evidence="1 2">
    <name type="scientific">Brassica rapa subsp. trilocularis</name>
    <dbReference type="NCBI Taxonomy" id="1813537"/>
    <lineage>
        <taxon>Eukaryota</taxon>
        <taxon>Viridiplantae</taxon>
        <taxon>Streptophyta</taxon>
        <taxon>Embryophyta</taxon>
        <taxon>Tracheophyta</taxon>
        <taxon>Spermatophyta</taxon>
        <taxon>Magnoliopsida</taxon>
        <taxon>eudicotyledons</taxon>
        <taxon>Gunneridae</taxon>
        <taxon>Pentapetalae</taxon>
        <taxon>rosids</taxon>
        <taxon>malvids</taxon>
        <taxon>Brassicales</taxon>
        <taxon>Brassicaceae</taxon>
        <taxon>Brassiceae</taxon>
        <taxon>Brassica</taxon>
    </lineage>
</organism>
<sequence length="158" mass="16298">GSGRYFAASYSGQSGAASPGNLHGSYNVGNLQGTLSSRNSSMNSIPSPGVQQPNGIFSSGRFASSIIPVALSQSTWAFGIPNRGGINGFSSDANGVAGSIPGVLSASPGLNNWNSVPMGMSQLLGNAAPRITSNAMGNMEHFVVQYEHMEKRPSLLQH</sequence>
<reference evidence="1 2" key="1">
    <citation type="submission" date="2021-03" db="EMBL/GenBank/DDBJ databases">
        <authorList>
            <person name="King G.J."/>
            <person name="Bancroft I."/>
            <person name="Baten A."/>
            <person name="Bloomfield J."/>
            <person name="Borpatragohain P."/>
            <person name="He Z."/>
            <person name="Irish N."/>
            <person name="Irwin J."/>
            <person name="Liu K."/>
            <person name="Mauleon R.P."/>
            <person name="Moore J."/>
            <person name="Morris R."/>
            <person name="Ostergaard L."/>
            <person name="Wang B."/>
            <person name="Wells R."/>
        </authorList>
    </citation>
    <scope>NUCLEOTIDE SEQUENCE [LARGE SCALE GENOMIC DNA]</scope>
    <source>
        <strain evidence="1">R-o-18</strain>
        <tissue evidence="1">Leaf</tissue>
    </source>
</reference>
<proteinExistence type="predicted"/>
<dbReference type="EMBL" id="JADBGQ010000010">
    <property type="protein sequence ID" value="KAG5376347.1"/>
    <property type="molecule type" value="Genomic_DNA"/>
</dbReference>
<evidence type="ECO:0000313" key="2">
    <source>
        <dbReference type="Proteomes" id="UP000823674"/>
    </source>
</evidence>
<name>A0ABQ7KQW0_BRACM</name>